<organism evidence="3 4">
    <name type="scientific">Hymenobacter glaciei</name>
    <dbReference type="NCBI Taxonomy" id="877209"/>
    <lineage>
        <taxon>Bacteria</taxon>
        <taxon>Pseudomonadati</taxon>
        <taxon>Bacteroidota</taxon>
        <taxon>Cytophagia</taxon>
        <taxon>Cytophagales</taxon>
        <taxon>Hymenobacteraceae</taxon>
        <taxon>Hymenobacter</taxon>
    </lineage>
</organism>
<evidence type="ECO:0000256" key="2">
    <source>
        <dbReference type="SAM" id="SignalP"/>
    </source>
</evidence>
<comment type="caution">
    <text evidence="3">The sequence shown here is derived from an EMBL/GenBank/DDBJ whole genome shotgun (WGS) entry which is preliminary data.</text>
</comment>
<name>A0ABP7T7F1_9BACT</name>
<evidence type="ECO:0000313" key="3">
    <source>
        <dbReference type="EMBL" id="GAA4022149.1"/>
    </source>
</evidence>
<reference evidence="4" key="1">
    <citation type="journal article" date="2019" name="Int. J. Syst. Evol. Microbiol.">
        <title>The Global Catalogue of Microorganisms (GCM) 10K type strain sequencing project: providing services to taxonomists for standard genome sequencing and annotation.</title>
        <authorList>
            <consortium name="The Broad Institute Genomics Platform"/>
            <consortium name="The Broad Institute Genome Sequencing Center for Infectious Disease"/>
            <person name="Wu L."/>
            <person name="Ma J."/>
        </authorList>
    </citation>
    <scope>NUCLEOTIDE SEQUENCE [LARGE SCALE GENOMIC DNA]</scope>
    <source>
        <strain evidence="4">JCM 17225</strain>
    </source>
</reference>
<dbReference type="Proteomes" id="UP001501469">
    <property type="component" value="Unassembled WGS sequence"/>
</dbReference>
<accession>A0ABP7T7F1</accession>
<evidence type="ECO:0000313" key="4">
    <source>
        <dbReference type="Proteomes" id="UP001501469"/>
    </source>
</evidence>
<feature type="compositionally biased region" description="Low complexity" evidence="1">
    <location>
        <begin position="46"/>
        <end position="56"/>
    </location>
</feature>
<feature type="region of interest" description="Disordered" evidence="1">
    <location>
        <begin position="45"/>
        <end position="75"/>
    </location>
</feature>
<evidence type="ECO:0000256" key="1">
    <source>
        <dbReference type="SAM" id="MobiDB-lite"/>
    </source>
</evidence>
<protein>
    <submittedName>
        <fullName evidence="3">Uncharacterized protein</fullName>
    </submittedName>
</protein>
<dbReference type="RefSeq" id="WP_345049299.1">
    <property type="nucleotide sequence ID" value="NZ_BAABDK010000001.1"/>
</dbReference>
<keyword evidence="2" id="KW-0732">Signal</keyword>
<gene>
    <name evidence="3" type="ORF">GCM10022409_02320</name>
</gene>
<proteinExistence type="predicted"/>
<dbReference type="EMBL" id="BAABDK010000001">
    <property type="protein sequence ID" value="GAA4022149.1"/>
    <property type="molecule type" value="Genomic_DNA"/>
</dbReference>
<feature type="chain" id="PRO_5047240777" evidence="2">
    <location>
        <begin position="28"/>
        <end position="142"/>
    </location>
</feature>
<sequence>MLHQNAFRLLPLILLTAALGFTPPTFGQGRDTVFAVQKLFREKRGSANGYSSAAASTLAPKQYTQRPDGRPTTLEAQSARQDVLAGSAFAAVGMIKGERYSALREARIIEGYALGNPIPADIRRKLRRKHFHRTVQDITVAP</sequence>
<keyword evidence="4" id="KW-1185">Reference proteome</keyword>
<feature type="signal peptide" evidence="2">
    <location>
        <begin position="1"/>
        <end position="27"/>
    </location>
</feature>